<gene>
    <name evidence="1" type="ORF">SAMN04489726_2044</name>
</gene>
<organism evidence="1 2">
    <name type="scientific">Allokutzneria albata</name>
    <name type="common">Kibdelosporangium albatum</name>
    <dbReference type="NCBI Taxonomy" id="211114"/>
    <lineage>
        <taxon>Bacteria</taxon>
        <taxon>Bacillati</taxon>
        <taxon>Actinomycetota</taxon>
        <taxon>Actinomycetes</taxon>
        <taxon>Pseudonocardiales</taxon>
        <taxon>Pseudonocardiaceae</taxon>
        <taxon>Allokutzneria</taxon>
    </lineage>
</organism>
<name>A0A1G9TXJ3_ALLAB</name>
<dbReference type="EMBL" id="LT629701">
    <property type="protein sequence ID" value="SDM52291.1"/>
    <property type="molecule type" value="Genomic_DNA"/>
</dbReference>
<evidence type="ECO:0008006" key="3">
    <source>
        <dbReference type="Google" id="ProtNLM"/>
    </source>
</evidence>
<dbReference type="STRING" id="211114.SAMN04489726_2044"/>
<dbReference type="eggNOG" id="ENOG50306ZN">
    <property type="taxonomic scope" value="Bacteria"/>
</dbReference>
<dbReference type="RefSeq" id="WP_030432895.1">
    <property type="nucleotide sequence ID" value="NZ_JOEF01000033.1"/>
</dbReference>
<sequence>MTLPGFDALLVEQPWSASRHLWGTRYECAVYSEQGALLANVAERKRLGPLRKMLRATGFSGRTVFDLVVAQQGFPLLSLRKGAGRPPLEVTRPDGSAIGSVRQLRRGAYALLDPAGQQLCLLHEVAAFRPGAIGKRDGRRVRRDSVRLQPNLPEPVRSLALAACVAYDVVRGIGTNHTSGAFDFPTA</sequence>
<keyword evidence="2" id="KW-1185">Reference proteome</keyword>
<dbReference type="OrthoDB" id="3555545at2"/>
<evidence type="ECO:0000313" key="2">
    <source>
        <dbReference type="Proteomes" id="UP000183376"/>
    </source>
</evidence>
<protein>
    <recommendedName>
        <fullName evidence="3">Scramblase</fullName>
    </recommendedName>
</protein>
<dbReference type="AlphaFoldDB" id="A0A1G9TXJ3"/>
<dbReference type="Proteomes" id="UP000183376">
    <property type="component" value="Chromosome I"/>
</dbReference>
<evidence type="ECO:0000313" key="1">
    <source>
        <dbReference type="EMBL" id="SDM52291.1"/>
    </source>
</evidence>
<reference evidence="1 2" key="1">
    <citation type="submission" date="2016-10" db="EMBL/GenBank/DDBJ databases">
        <authorList>
            <person name="de Groot N.N."/>
        </authorList>
    </citation>
    <scope>NUCLEOTIDE SEQUENCE [LARGE SCALE GENOMIC DNA]</scope>
    <source>
        <strain evidence="1 2">DSM 44149</strain>
    </source>
</reference>
<proteinExistence type="predicted"/>
<accession>A0A1G9TXJ3</accession>